<gene>
    <name evidence="5" type="ORF">ASPVEDRAFT_83460</name>
</gene>
<feature type="domain" description="FAD-binding PCMH-type" evidence="4">
    <location>
        <begin position="113"/>
        <end position="299"/>
    </location>
</feature>
<keyword evidence="6" id="KW-1185">Reference proteome</keyword>
<dbReference type="SUPFAM" id="SSF56176">
    <property type="entry name" value="FAD-binding/transporter-associated domain-like"/>
    <property type="match status" value="1"/>
</dbReference>
<keyword evidence="2" id="KW-0560">Oxidoreductase</keyword>
<proteinExistence type="inferred from homology"/>
<evidence type="ECO:0000313" key="5">
    <source>
        <dbReference type="EMBL" id="OJJ01938.1"/>
    </source>
</evidence>
<dbReference type="STRING" id="1036611.A0A1L9PK73"/>
<evidence type="ECO:0000313" key="6">
    <source>
        <dbReference type="Proteomes" id="UP000184073"/>
    </source>
</evidence>
<sequence>MEFLALVAVLGFSIVPALGAQCRCTPIDSCWKSLDWNALNATVSGKLIHNTPPALPCYPGPQHNEQECAYVNSQWSNTTFQADEPIGYSNPLVNTCPAVNQTAGEVPWRKCGLGPSPVYTINASEPEELVAGIAFARENNVCLVVRNTGHDLLGKSTGYGSLQIWMRYLRKGIAYQEGFKPSISCSKCDWTGAALTVAGGYVWEDVYQEAFARNLIVVGGGDPTVSVIGGYIQGGGHSPAARDFGLASDQILEAQVILADGTMVTANSCSHPDLFTALRGGGGGTYGVVVSVTIKAFPSKPVVAHSLVITPRSPHKLDSFLDAIADLYSYFPAISDAGFSGYGSWSVNDPAGTYANSSTGYQHALAALDKPLPAAKAAFKPVLDRLSSYESINISIQWFEFPSYSAYYRALSGVRQPTGVPESALASRMFDKNSLTSNSDALRGVIGTLAGHPKESTVNQVLLVGGGKVLDGPEYSGINPAWRKTYLVHIVARGWQETAGSLVGEAVKADITYNKYQAMRELTPSMGSYLNEADRNNPWWEQDFYGENYDRLLDIKNKYDPEGIFYCPTCVGSSSWFQQTLPGKDYGPLCTDG</sequence>
<dbReference type="EMBL" id="KV878128">
    <property type="protein sequence ID" value="OJJ01938.1"/>
    <property type="molecule type" value="Genomic_DNA"/>
</dbReference>
<name>A0A1L9PK73_ASPVE</name>
<dbReference type="OrthoDB" id="9983560at2759"/>
<accession>A0A1L9PK73</accession>
<dbReference type="InterPro" id="IPR016169">
    <property type="entry name" value="FAD-bd_PCMH_sub2"/>
</dbReference>
<dbReference type="PANTHER" id="PTHR13878">
    <property type="entry name" value="GULONOLACTONE OXIDASE"/>
    <property type="match status" value="1"/>
</dbReference>
<dbReference type="InterPro" id="IPR016166">
    <property type="entry name" value="FAD-bd_PCMH"/>
</dbReference>
<dbReference type="AlphaFoldDB" id="A0A1L9PK73"/>
<dbReference type="Proteomes" id="UP000184073">
    <property type="component" value="Unassembled WGS sequence"/>
</dbReference>
<protein>
    <recommendedName>
        <fullName evidence="4">FAD-binding PCMH-type domain-containing protein</fullName>
    </recommendedName>
</protein>
<dbReference type="InterPro" id="IPR006094">
    <property type="entry name" value="Oxid_FAD_bind_N"/>
</dbReference>
<comment type="similarity">
    <text evidence="1">Belongs to the oxygen-dependent FAD-linked oxidoreductase family.</text>
</comment>
<reference evidence="6" key="1">
    <citation type="journal article" date="2017" name="Genome Biol.">
        <title>Comparative genomics reveals high biological diversity and specific adaptations in the industrially and medically important fungal genus Aspergillus.</title>
        <authorList>
            <person name="de Vries R.P."/>
            <person name="Riley R."/>
            <person name="Wiebenga A."/>
            <person name="Aguilar-Osorio G."/>
            <person name="Amillis S."/>
            <person name="Uchima C.A."/>
            <person name="Anderluh G."/>
            <person name="Asadollahi M."/>
            <person name="Askin M."/>
            <person name="Barry K."/>
            <person name="Battaglia E."/>
            <person name="Bayram O."/>
            <person name="Benocci T."/>
            <person name="Braus-Stromeyer S.A."/>
            <person name="Caldana C."/>
            <person name="Canovas D."/>
            <person name="Cerqueira G.C."/>
            <person name="Chen F."/>
            <person name="Chen W."/>
            <person name="Choi C."/>
            <person name="Clum A."/>
            <person name="Dos Santos R.A."/>
            <person name="Damasio A.R."/>
            <person name="Diallinas G."/>
            <person name="Emri T."/>
            <person name="Fekete E."/>
            <person name="Flipphi M."/>
            <person name="Freyberg S."/>
            <person name="Gallo A."/>
            <person name="Gournas C."/>
            <person name="Habgood R."/>
            <person name="Hainaut M."/>
            <person name="Harispe M.L."/>
            <person name="Henrissat B."/>
            <person name="Hilden K.S."/>
            <person name="Hope R."/>
            <person name="Hossain A."/>
            <person name="Karabika E."/>
            <person name="Karaffa L."/>
            <person name="Karanyi Z."/>
            <person name="Krasevec N."/>
            <person name="Kuo A."/>
            <person name="Kusch H."/>
            <person name="LaButti K."/>
            <person name="Lagendijk E.L."/>
            <person name="Lapidus A."/>
            <person name="Levasseur A."/>
            <person name="Lindquist E."/>
            <person name="Lipzen A."/>
            <person name="Logrieco A.F."/>
            <person name="MacCabe A."/>
            <person name="Maekelae M.R."/>
            <person name="Malavazi I."/>
            <person name="Melin P."/>
            <person name="Meyer V."/>
            <person name="Mielnichuk N."/>
            <person name="Miskei M."/>
            <person name="Molnar A.P."/>
            <person name="Mule G."/>
            <person name="Ngan C.Y."/>
            <person name="Orejas M."/>
            <person name="Orosz E."/>
            <person name="Ouedraogo J.P."/>
            <person name="Overkamp K.M."/>
            <person name="Park H.-S."/>
            <person name="Perrone G."/>
            <person name="Piumi F."/>
            <person name="Punt P.J."/>
            <person name="Ram A.F."/>
            <person name="Ramon A."/>
            <person name="Rauscher S."/>
            <person name="Record E."/>
            <person name="Riano-Pachon D.M."/>
            <person name="Robert V."/>
            <person name="Roehrig J."/>
            <person name="Ruller R."/>
            <person name="Salamov A."/>
            <person name="Salih N.S."/>
            <person name="Samson R.A."/>
            <person name="Sandor E."/>
            <person name="Sanguinetti M."/>
            <person name="Schuetze T."/>
            <person name="Sepcic K."/>
            <person name="Shelest E."/>
            <person name="Sherlock G."/>
            <person name="Sophianopoulou V."/>
            <person name="Squina F.M."/>
            <person name="Sun H."/>
            <person name="Susca A."/>
            <person name="Todd R.B."/>
            <person name="Tsang A."/>
            <person name="Unkles S.E."/>
            <person name="van de Wiele N."/>
            <person name="van Rossen-Uffink D."/>
            <person name="Oliveira J.V."/>
            <person name="Vesth T.C."/>
            <person name="Visser J."/>
            <person name="Yu J.-H."/>
            <person name="Zhou M."/>
            <person name="Andersen M.R."/>
            <person name="Archer D.B."/>
            <person name="Baker S.E."/>
            <person name="Benoit I."/>
            <person name="Brakhage A.A."/>
            <person name="Braus G.H."/>
            <person name="Fischer R."/>
            <person name="Frisvad J.C."/>
            <person name="Goldman G.H."/>
            <person name="Houbraken J."/>
            <person name="Oakley B."/>
            <person name="Pocsi I."/>
            <person name="Scazzocchio C."/>
            <person name="Seiboth B."/>
            <person name="vanKuyk P.A."/>
            <person name="Wortman J."/>
            <person name="Dyer P.S."/>
            <person name="Grigoriev I.V."/>
        </authorList>
    </citation>
    <scope>NUCLEOTIDE SEQUENCE [LARGE SCALE GENOMIC DNA]</scope>
    <source>
        <strain evidence="6">CBS 583.65</strain>
    </source>
</reference>
<dbReference type="Gene3D" id="3.30.465.10">
    <property type="match status" value="2"/>
</dbReference>
<dbReference type="InterPro" id="IPR036318">
    <property type="entry name" value="FAD-bd_PCMH-like_sf"/>
</dbReference>
<feature type="signal peptide" evidence="3">
    <location>
        <begin position="1"/>
        <end position="19"/>
    </location>
</feature>
<dbReference type="Pfam" id="PF01565">
    <property type="entry name" value="FAD_binding_4"/>
    <property type="match status" value="1"/>
</dbReference>
<dbReference type="GO" id="GO:0016491">
    <property type="term" value="F:oxidoreductase activity"/>
    <property type="evidence" value="ECO:0007669"/>
    <property type="project" value="UniProtKB-KW"/>
</dbReference>
<dbReference type="RefSeq" id="XP_040667700.1">
    <property type="nucleotide sequence ID" value="XM_040817395.1"/>
</dbReference>
<dbReference type="InterPro" id="IPR012951">
    <property type="entry name" value="BBE"/>
</dbReference>
<dbReference type="VEuPathDB" id="FungiDB:ASPVEDRAFT_83460"/>
<organism evidence="5 6">
    <name type="scientific">Aspergillus versicolor CBS 583.65</name>
    <dbReference type="NCBI Taxonomy" id="1036611"/>
    <lineage>
        <taxon>Eukaryota</taxon>
        <taxon>Fungi</taxon>
        <taxon>Dikarya</taxon>
        <taxon>Ascomycota</taxon>
        <taxon>Pezizomycotina</taxon>
        <taxon>Eurotiomycetes</taxon>
        <taxon>Eurotiomycetidae</taxon>
        <taxon>Eurotiales</taxon>
        <taxon>Aspergillaceae</taxon>
        <taxon>Aspergillus</taxon>
        <taxon>Aspergillus subgen. Nidulantes</taxon>
    </lineage>
</organism>
<feature type="chain" id="PRO_5012386066" description="FAD-binding PCMH-type domain-containing protein" evidence="3">
    <location>
        <begin position="20"/>
        <end position="593"/>
    </location>
</feature>
<dbReference type="PROSITE" id="PS51387">
    <property type="entry name" value="FAD_PCMH"/>
    <property type="match status" value="1"/>
</dbReference>
<dbReference type="Pfam" id="PF08031">
    <property type="entry name" value="BBE"/>
    <property type="match status" value="1"/>
</dbReference>
<evidence type="ECO:0000256" key="1">
    <source>
        <dbReference type="ARBA" id="ARBA00005466"/>
    </source>
</evidence>
<evidence type="ECO:0000256" key="3">
    <source>
        <dbReference type="SAM" id="SignalP"/>
    </source>
</evidence>
<dbReference type="PANTHER" id="PTHR13878:SF91">
    <property type="entry name" value="FAD BINDING DOMAIN PROTEIN (AFU_ORTHOLOGUE AFUA_6G12070)-RELATED"/>
    <property type="match status" value="1"/>
</dbReference>
<evidence type="ECO:0000256" key="2">
    <source>
        <dbReference type="ARBA" id="ARBA00023002"/>
    </source>
</evidence>
<evidence type="ECO:0000259" key="4">
    <source>
        <dbReference type="PROSITE" id="PS51387"/>
    </source>
</evidence>
<dbReference type="InterPro" id="IPR050432">
    <property type="entry name" value="FAD-linked_Oxidoreductases_BP"/>
</dbReference>
<dbReference type="GeneID" id="63732906"/>
<dbReference type="GO" id="GO:0071949">
    <property type="term" value="F:FAD binding"/>
    <property type="evidence" value="ECO:0007669"/>
    <property type="project" value="InterPro"/>
</dbReference>
<keyword evidence="3" id="KW-0732">Signal</keyword>